<sequence>METRTGEDHATLLYDEKFDTWLNLEPLINLKRHGQAFMSWDEIYKAKDTGLSLYTIKALRESYIKSDMLTSYHVTPLVVSYINSCTLSGRSTVSNARLWQTGPGKSAIQSTRQVIRIQFEHMLSKTHHQGLQNFWDKFEKMLESKTVFPHEINCAFSVYNDFLKVLNCHKSLMLEVGGKVHKLPGECLVKYVDLPSLSGDMVVYNDLFLMNALGKRFLLSRLLFLEVFNKSAELLVLMMYSWFQTGVSMPEDHYQLTLEFHKYLAEFCSSHMSDPFNPNLPADNIPFVLLKNIEGLGVARLIEVGDAAQGWVNDLLAPTLWKGITGARIIDKAYHKSTLYTLFTKMKMVTLAELIGTVKVHGHPSIEIVLGINKLYERTHAIKVIDLNTRDEVLGLLIRDICFIHHKVKSSYPLIHTQSLNHSIPLQVLYHQRVDPTSKIGKDLLSNIPLLDWAKVEFQKNDIFDPIDNILGSLKDTASGFNRSQLGHDLYCLMENSERSSKQKRTPKEKKVLLGYLMDPYFDTKLREYLDKYENTEWDQAVLNYLVIKLTPKELEHKPEGRMFGSSPLEERMRRIIQEYNTSIFLDKFMPDQLLTPGELETLKKLLYFRTMKKTNPSFYVLNISFDFSAWNSTMRSEVVDDGAGKVLDSWFGVKFFSKTMQAYHNMHVYYKDDSINMAWDGQLGGIEGLNQPTWCVMFIAGVKRALERLNYRYQVTVKGDDVRAAIMIPKKSCPNKTSDLKKKQDDILESIRRICKDMGWTLNPQESFVSLSIIATSKQYLCNDTWLPTSAKKIMKLMSHSNMILCTLEDIVASIFSISHSACSQTTVVTPAYLTAMTMASLILAREFSNWAKTDDLTIMLLWAQVMGGPGVLPLQTFYVRGENDMLAINLSLFGYILSNIKYNHLRDKIVYILSQPLKPQDKHILLGDPYAIPIDAPPRPMSLLKRYLRRGLSRITKNPNFLAVLRCLDNRKTNTFKNRLISMDPYFAKVATCLWENSPFFLIEELLAKFCQSSTILEIIARGRSVHYMSPYAQQMMKSLVKSANVRRNYWKSVITGNNVKGLWAGMELLTDPLVCHTELTIHLRKSLWGFNISGITYPSLINQTLYFDYDNYVNFCDSLSNPRSLATHFVIDTHEIKAQTDWNSPHYSSIDGIEPWVGSRTSTEVEYAGDFEGGKSPTIMKLKNLFMLYSYGKHLGPQFVKLVYSLIKCYLPISAEKLDLIAPKVPIGHIAHRVPINSYSLNTCPNARPNLSQLVRKVDRDCCYPPPGDNYTINYAARHFIACVITTFDLQISTQFFPSSPTHLYAIFDFDHTSMIPDSTGRRKYNICPACCALIKDESLTMIGDQTHSELPQYHVKLIAASSSDKALVDNCISTIVINGLPAMIQPGIMVDAPLAEACAQMIISKSSSFMKMIHESYQIDDMRSAQMPLNLMLSLPTKHMLSGGSNKLSRSAWSDLDPRLLYRGILAYTFKAALAQQLVLESDITQAHPRSELIDHVTPIFMLVLKSGLLSILVQGFWYDNYDNRSVLLGATISQDAKILALRFLEIHWSQFINWTTNENMIGIEFPIFGQTKSNLWDNYLEETKLSLQWMMMRLIDKPLNANLRQNYWNLRKKYREIGVMDIPLHQKRRKVIDLTHDDNYESLLPILGVLTLLSSFRRLSYDELERYLYQDRPMIKLFHYQDSILAMLSDEGEFDFDKLMSSVDRDMIELLEYLIFGHSLDKSELLLTFLRVLSDIPFTHLDIDRVSLQLTSCDNWRDNDQSILQRKIYQLDPNTAKNLIRNYETDLGAHASMSSETLTSLQRFELPFPVENFMSSPTCAKRHCNLRKFPQHINGTIRERETQINYGATIGLSSEMILERVPRYPHPYVDLHKIVGQINHSQIKWMTFFGSDGLIKVPNNSLTSIGLIGDGSGGLAAYLTHLYPKVHIHTMSLRSSQYYLSVLGYDDYNPIPELCGYGENITSRVFESILDRGDILRKTERSLLKSQLVIDKHTVLGIICDADINLMSLESGPMEDHLSILRGTLDLATTLSSGGFIVYRTLITQHKLWWKFHYQLMLKYPHVHPVRPLITQPYSKELYIMIIIPPQDHNNESQIEPTWLLPSQSWENFVTSYHEAIKNWCSNLSRALTSTPLLTPSLHTEAYPMIANPLQLAEYTSLSIEYPRLHLCDFKNHLGQFLNGKIPGISATFQQEMIYLMGMENPSDIDIERAFLNLCAPIVLYKLCQEGDQIIPLHRWIIKISGELMSRGLLNNAMVLEDQQYTVQLEGHRFMVRETKIRRLVSKIRQYWWRCIGYFILIFRMPQTKGFKDALKCIKADEFTFSRCSQCRRAASSPWLIGGYDATTLSAPFLAALLIEDTN</sequence>
<keyword evidence="4" id="KW-0507">mRNA processing</keyword>
<dbReference type="KEGG" id="vg:80536678"/>
<dbReference type="EC" id="2.7.7.48" evidence="2"/>
<dbReference type="GO" id="GO:0005524">
    <property type="term" value="F:ATP binding"/>
    <property type="evidence" value="ECO:0007669"/>
    <property type="project" value="UniProtKB-KW"/>
</dbReference>
<keyword evidence="10" id="KW-0946">Virion</keyword>
<comment type="catalytic activity">
    <reaction evidence="14">
        <text>a 5'-end triphospho-adenylyl-adenylyl-cytidylyl-adenosine in mRNA + GDP + H(+) = a 5'-end (5'-triphosphoguanosine)-adenylyl-adenylyl-cytidylyl-adenosine in mRNA + diphosphate</text>
        <dbReference type="Rhea" id="RHEA:65436"/>
        <dbReference type="Rhea" id="RHEA-COMP:16797"/>
        <dbReference type="Rhea" id="RHEA-COMP:16799"/>
        <dbReference type="ChEBI" id="CHEBI:15378"/>
        <dbReference type="ChEBI" id="CHEBI:33019"/>
        <dbReference type="ChEBI" id="CHEBI:58189"/>
        <dbReference type="ChEBI" id="CHEBI:156484"/>
        <dbReference type="ChEBI" id="CHEBI:156503"/>
        <dbReference type="EC" id="2.7.7.88"/>
    </reaction>
</comment>
<dbReference type="GeneID" id="80536678"/>
<evidence type="ECO:0000256" key="17">
    <source>
        <dbReference type="ARBA" id="ARBA00031012"/>
    </source>
</evidence>
<accession>A0A6B9KG49</accession>
<keyword evidence="3" id="KW-0696">RNA-directed RNA polymerase</keyword>
<evidence type="ECO:0000256" key="15">
    <source>
        <dbReference type="ARBA" id="ARBA00024499"/>
    </source>
</evidence>
<keyword evidence="13" id="KW-0511">Multifunctional enzyme</keyword>
<evidence type="ECO:0000256" key="10">
    <source>
        <dbReference type="ARBA" id="ARBA00022844"/>
    </source>
</evidence>
<dbReference type="Pfam" id="PF14318">
    <property type="entry name" value="Mononeg_mRNAcap"/>
    <property type="match status" value="1"/>
</dbReference>
<comment type="subcellular location">
    <subcellularLocation>
        <location evidence="1">Virion</location>
    </subcellularLocation>
</comment>
<dbReference type="GO" id="GO:0003964">
    <property type="term" value="F:RNA-directed DNA polymerase activity"/>
    <property type="evidence" value="ECO:0007669"/>
    <property type="project" value="UniProtKB-KW"/>
</dbReference>
<evidence type="ECO:0000256" key="12">
    <source>
        <dbReference type="ARBA" id="ARBA00023042"/>
    </source>
</evidence>
<keyword evidence="5" id="KW-0808">Transferase</keyword>
<evidence type="ECO:0000256" key="14">
    <source>
        <dbReference type="ARBA" id="ARBA00024494"/>
    </source>
</evidence>
<dbReference type="GO" id="GO:0003968">
    <property type="term" value="F:RNA-directed RNA polymerase activity"/>
    <property type="evidence" value="ECO:0007669"/>
    <property type="project" value="UniProtKB-KW"/>
</dbReference>
<comment type="catalytic activity">
    <reaction evidence="19">
        <text>a 5'-end (5'-triphosphoguanosine)-adenylyl-adenylyl-cytidylyl-adenosine in mRNA + 2 S-adenosyl-L-methionine = a 5'-end (N(7)-methyl 5'-triphosphoguanosine)-(2'-O-methyladenylyl)-adenylyl-cytidylyl-adenosine in mRNA + 2 S-adenosyl-L-homocysteine + H(+)</text>
        <dbReference type="Rhea" id="RHEA:65376"/>
        <dbReference type="Rhea" id="RHEA-COMP:16797"/>
        <dbReference type="Rhea" id="RHEA-COMP:16798"/>
        <dbReference type="ChEBI" id="CHEBI:15378"/>
        <dbReference type="ChEBI" id="CHEBI:57856"/>
        <dbReference type="ChEBI" id="CHEBI:59789"/>
        <dbReference type="ChEBI" id="CHEBI:156483"/>
        <dbReference type="ChEBI" id="CHEBI:156484"/>
        <dbReference type="EC" id="2.1.1.375"/>
    </reaction>
</comment>
<dbReference type="InterPro" id="IPR014023">
    <property type="entry name" value="Mononeg_RNA_pol_cat"/>
</dbReference>
<dbReference type="GO" id="GO:0044423">
    <property type="term" value="C:virion component"/>
    <property type="evidence" value="ECO:0007669"/>
    <property type="project" value="UniProtKB-KW"/>
</dbReference>
<dbReference type="GO" id="GO:0004482">
    <property type="term" value="F:mRNA 5'-cap (guanine-N7-)-methyltransferase activity"/>
    <property type="evidence" value="ECO:0007669"/>
    <property type="project" value="InterPro"/>
</dbReference>
<evidence type="ECO:0000313" key="22">
    <source>
        <dbReference type="EMBL" id="QHA33675.1"/>
    </source>
</evidence>
<keyword evidence="11" id="KW-0693">Viral RNA replication</keyword>
<evidence type="ECO:0000256" key="13">
    <source>
        <dbReference type="ARBA" id="ARBA00023268"/>
    </source>
</evidence>
<evidence type="ECO:0000256" key="3">
    <source>
        <dbReference type="ARBA" id="ARBA00022484"/>
    </source>
</evidence>
<dbReference type="Proteomes" id="UP000682446">
    <property type="component" value="Segment"/>
</dbReference>
<feature type="domain" description="RdRp catalytic" evidence="21">
    <location>
        <begin position="620"/>
        <end position="785"/>
    </location>
</feature>
<name>A0A6B9KG49_9VIRU</name>
<evidence type="ECO:0000256" key="6">
    <source>
        <dbReference type="ARBA" id="ARBA00022691"/>
    </source>
</evidence>
<evidence type="ECO:0000256" key="19">
    <source>
        <dbReference type="ARBA" id="ARBA00047370"/>
    </source>
</evidence>
<organism evidence="22 23">
    <name type="scientific">Atrato Chu-like virus 5</name>
    <dbReference type="NCBI Taxonomy" id="2689325"/>
    <lineage>
        <taxon>Viruses</taxon>
        <taxon>Riboviria</taxon>
        <taxon>Orthornavirae</taxon>
        <taxon>Negarnaviricota</taxon>
        <taxon>Haploviricotina</taxon>
        <taxon>Monjiviricetes</taxon>
        <taxon>Jingchuvirales</taxon>
        <taxon>Aliusviridae</taxon>
        <taxon>Obscuruvirus</taxon>
        <taxon>Obscuruvirus quintum</taxon>
    </lineage>
</organism>
<keyword evidence="22" id="KW-0695">RNA-directed DNA polymerase</keyword>
<evidence type="ECO:0000256" key="16">
    <source>
        <dbReference type="ARBA" id="ARBA00030436"/>
    </source>
</evidence>
<evidence type="ECO:0000256" key="1">
    <source>
        <dbReference type="ARBA" id="ARBA00004328"/>
    </source>
</evidence>
<evidence type="ECO:0000256" key="8">
    <source>
        <dbReference type="ARBA" id="ARBA00022741"/>
    </source>
</evidence>
<evidence type="ECO:0000256" key="18">
    <source>
        <dbReference type="ARBA" id="ARBA00047332"/>
    </source>
</evidence>
<evidence type="ECO:0000256" key="11">
    <source>
        <dbReference type="ARBA" id="ARBA00022953"/>
    </source>
</evidence>
<keyword evidence="12" id="KW-0506">mRNA capping</keyword>
<dbReference type="RefSeq" id="YP_010798469.1">
    <property type="nucleotide sequence ID" value="NC_076468.1"/>
</dbReference>
<reference evidence="22" key="1">
    <citation type="submission" date="2019-10" db="EMBL/GenBank/DDBJ databases">
        <authorList>
            <person name="Nitsche A."/>
            <person name="Hankeln T."/>
            <person name="Acosta O."/>
            <person name="Velez I.D."/>
            <person name="Schiemann D.J."/>
        </authorList>
    </citation>
    <scope>NUCLEOTIDE SEQUENCE</scope>
    <source>
        <strain evidence="22">Psal 1739-1</strain>
    </source>
</reference>
<comment type="catalytic activity">
    <reaction evidence="15">
        <text>a 5'-end (5'-triphosphoguanosine)-(2'-O-methyladenylyl)-adenylyl-cytidylyl-adenosine in mRNA + S-adenosyl-L-methionine = a 5'-end (N(7)-methyl 5'-triphosphoguanosine)-(2'-O-methyladenylyl)-adenylyl-cytidylyl-adenosine in mRNA + S-adenosyl-L-homocysteine</text>
        <dbReference type="Rhea" id="RHEA:65440"/>
        <dbReference type="Rhea" id="RHEA-COMP:16798"/>
        <dbReference type="Rhea" id="RHEA-COMP:16801"/>
        <dbReference type="ChEBI" id="CHEBI:57856"/>
        <dbReference type="ChEBI" id="CHEBI:59789"/>
        <dbReference type="ChEBI" id="CHEBI:156482"/>
        <dbReference type="ChEBI" id="CHEBI:156483"/>
    </reaction>
</comment>
<keyword evidence="9" id="KW-0067">ATP-binding</keyword>
<dbReference type="EMBL" id="MN661033">
    <property type="protein sequence ID" value="QHA33675.1"/>
    <property type="molecule type" value="Viral_cRNA"/>
</dbReference>
<dbReference type="Pfam" id="PF00946">
    <property type="entry name" value="Mononeg_RNA_pol"/>
    <property type="match status" value="1"/>
</dbReference>
<dbReference type="InterPro" id="IPR026890">
    <property type="entry name" value="Mononeg_mRNAcap"/>
</dbReference>
<evidence type="ECO:0000256" key="20">
    <source>
        <dbReference type="ARBA" id="ARBA00048548"/>
    </source>
</evidence>
<evidence type="ECO:0000259" key="21">
    <source>
        <dbReference type="PROSITE" id="PS50526"/>
    </source>
</evidence>
<evidence type="ECO:0000256" key="7">
    <source>
        <dbReference type="ARBA" id="ARBA00022695"/>
    </source>
</evidence>
<keyword evidence="6" id="KW-0949">S-adenosyl-L-methionine</keyword>
<evidence type="ECO:0000256" key="2">
    <source>
        <dbReference type="ARBA" id="ARBA00012494"/>
    </source>
</evidence>
<keyword evidence="7" id="KW-0548">Nucleotidyltransferase</keyword>
<evidence type="ECO:0000256" key="4">
    <source>
        <dbReference type="ARBA" id="ARBA00022664"/>
    </source>
</evidence>
<evidence type="ECO:0000256" key="9">
    <source>
        <dbReference type="ARBA" id="ARBA00022840"/>
    </source>
</evidence>
<proteinExistence type="predicted"/>
<comment type="catalytic activity">
    <reaction evidence="18">
        <text>a 5'-end (5'-triphosphoguanosine)-adenylyl-adenylyl-cytidylyl-adenosine in mRNA + S-adenosyl-L-methionine = a 5'-end (5'-triphosphoguanosine)-(2'-O-methyladenylyl)-adenylyl-cytidylyl-adenosine in mRNA + S-adenosyl-L-homocysteine + H(+)</text>
        <dbReference type="Rhea" id="RHEA:65380"/>
        <dbReference type="Rhea" id="RHEA-COMP:16797"/>
        <dbReference type="Rhea" id="RHEA-COMP:16801"/>
        <dbReference type="ChEBI" id="CHEBI:15378"/>
        <dbReference type="ChEBI" id="CHEBI:57856"/>
        <dbReference type="ChEBI" id="CHEBI:59789"/>
        <dbReference type="ChEBI" id="CHEBI:156482"/>
        <dbReference type="ChEBI" id="CHEBI:156484"/>
    </reaction>
</comment>
<dbReference type="PROSITE" id="PS50526">
    <property type="entry name" value="RDRP_SSRNA_NEG_NONSEG"/>
    <property type="match status" value="1"/>
</dbReference>
<protein>
    <recommendedName>
        <fullName evidence="2">RNA-directed RNA polymerase</fullName>
        <ecNumber evidence="2">2.7.7.48</ecNumber>
    </recommendedName>
    <alternativeName>
        <fullName evidence="17">Replicase</fullName>
    </alternativeName>
    <alternativeName>
        <fullName evidence="16">Transcriptase</fullName>
    </alternativeName>
</protein>
<comment type="catalytic activity">
    <reaction evidence="20">
        <text>GTP + H2O = GDP + phosphate + H(+)</text>
        <dbReference type="Rhea" id="RHEA:19669"/>
        <dbReference type="ChEBI" id="CHEBI:15377"/>
        <dbReference type="ChEBI" id="CHEBI:15378"/>
        <dbReference type="ChEBI" id="CHEBI:37565"/>
        <dbReference type="ChEBI" id="CHEBI:43474"/>
        <dbReference type="ChEBI" id="CHEBI:58189"/>
    </reaction>
</comment>
<keyword evidence="8" id="KW-0547">Nucleotide-binding</keyword>
<keyword evidence="23" id="KW-1185">Reference proteome</keyword>
<evidence type="ECO:0000313" key="23">
    <source>
        <dbReference type="Proteomes" id="UP000682446"/>
    </source>
</evidence>
<evidence type="ECO:0000256" key="5">
    <source>
        <dbReference type="ARBA" id="ARBA00022679"/>
    </source>
</evidence>